<comment type="caution">
    <text evidence="2">The sequence shown here is derived from an EMBL/GenBank/DDBJ whole genome shotgun (WGS) entry which is preliminary data.</text>
</comment>
<sequence>MAGTTTAGKSKSYEGFSEDERAAMKERAQELKKSPRKKAGAADGEADVLAKIAEMPPADKAMAERLHAIVKEHAPGLSPKTWYGMPAYAKDGKNIVFFKSADKFKSRYATLGFEENAKLDDGAMWPTSFALTEITPDVEAAIVGLIKRALG</sequence>
<reference evidence="2 3" key="1">
    <citation type="submission" date="2024-10" db="EMBL/GenBank/DDBJ databases">
        <title>Novel secondary metabolite-producing bacteria for plant disease control.</title>
        <authorList>
            <person name="Chevrette M."/>
        </authorList>
    </citation>
    <scope>NUCLEOTIDE SEQUENCE [LARGE SCALE GENOMIC DNA]</scope>
    <source>
        <strain evidence="2 3">J30 TE3557</strain>
    </source>
</reference>
<dbReference type="Gene3D" id="3.90.1150.200">
    <property type="match status" value="1"/>
</dbReference>
<protein>
    <submittedName>
        <fullName evidence="2">Uncharacterized protein YdhG (YjbR/CyaY superfamily)</fullName>
    </submittedName>
</protein>
<dbReference type="RefSeq" id="WP_189019491.1">
    <property type="nucleotide sequence ID" value="NZ_BMPM01000006.1"/>
</dbReference>
<keyword evidence="3" id="KW-1185">Reference proteome</keyword>
<feature type="compositionally biased region" description="Basic and acidic residues" evidence="1">
    <location>
        <begin position="18"/>
        <end position="33"/>
    </location>
</feature>
<gene>
    <name evidence="2" type="ORF">ABIA52_003618</name>
</gene>
<evidence type="ECO:0000256" key="1">
    <source>
        <dbReference type="SAM" id="MobiDB-lite"/>
    </source>
</evidence>
<accession>A0ABW8NAZ8</accession>
<dbReference type="EMBL" id="JBIYEW010000003">
    <property type="protein sequence ID" value="MFK4640729.1"/>
    <property type="molecule type" value="Genomic_DNA"/>
</dbReference>
<dbReference type="SUPFAM" id="SSF159888">
    <property type="entry name" value="YdhG-like"/>
    <property type="match status" value="1"/>
</dbReference>
<name>A0ABW8NAZ8_9MICC</name>
<evidence type="ECO:0000313" key="2">
    <source>
        <dbReference type="EMBL" id="MFK4640729.1"/>
    </source>
</evidence>
<feature type="region of interest" description="Disordered" evidence="1">
    <location>
        <begin position="1"/>
        <end position="44"/>
    </location>
</feature>
<proteinExistence type="predicted"/>
<dbReference type="Proteomes" id="UP001620520">
    <property type="component" value="Unassembled WGS sequence"/>
</dbReference>
<organism evidence="2 3">
    <name type="scientific">Paenarthrobacter histidinolovorans</name>
    <dbReference type="NCBI Taxonomy" id="43664"/>
    <lineage>
        <taxon>Bacteria</taxon>
        <taxon>Bacillati</taxon>
        <taxon>Actinomycetota</taxon>
        <taxon>Actinomycetes</taxon>
        <taxon>Micrococcales</taxon>
        <taxon>Micrococcaceae</taxon>
        <taxon>Paenarthrobacter</taxon>
    </lineage>
</organism>
<evidence type="ECO:0000313" key="3">
    <source>
        <dbReference type="Proteomes" id="UP001620520"/>
    </source>
</evidence>